<dbReference type="PANTHER" id="PTHR11011:SF60">
    <property type="entry name" value="FATTY ACYL-COA REDUCTASE-RELATED"/>
    <property type="match status" value="1"/>
</dbReference>
<evidence type="ECO:0000256" key="4">
    <source>
        <dbReference type="RuleBase" id="RU363097"/>
    </source>
</evidence>
<keyword evidence="4" id="KW-0521">NADP</keyword>
<keyword evidence="4" id="KW-0812">Transmembrane</keyword>
<evidence type="ECO:0000256" key="3">
    <source>
        <dbReference type="ARBA" id="ARBA00023098"/>
    </source>
</evidence>
<keyword evidence="3 4" id="KW-0443">Lipid metabolism</keyword>
<evidence type="ECO:0000259" key="6">
    <source>
        <dbReference type="Pfam" id="PF07993"/>
    </source>
</evidence>
<comment type="function">
    <text evidence="4">Catalyzes the reduction of fatty acyl-CoA to fatty alcohols.</text>
</comment>
<dbReference type="CDD" id="cd09071">
    <property type="entry name" value="FAR_C"/>
    <property type="match status" value="1"/>
</dbReference>
<dbReference type="GeneID" id="106750234"/>
<dbReference type="RefSeq" id="XP_014485912.1">
    <property type="nucleotide sequence ID" value="XM_014630426.1"/>
</dbReference>
<dbReference type="InterPro" id="IPR033640">
    <property type="entry name" value="FAR_C"/>
</dbReference>
<protein>
    <recommendedName>
        <fullName evidence="4">Fatty acyl-CoA reductase</fullName>
        <ecNumber evidence="4">1.2.1.84</ecNumber>
    </recommendedName>
</protein>
<sequence length="465" mass="53673">LLRSCPDVSKIFIMMRSKKNKSASTRLDEIFKSPLFSRVKKEMPNFREKIVPVVGELYEADLGFTKGDTDLLTHEISIIFHLGASIRFNNDIKSATTLNVVATRAMLNLAKRMPNLKSFIYVSTAYANCQVKHVEERVYKYLINPEELITLVQTSSENMINETLSGIISQWPNSYTFTKAMAEMVVKVNGERLPIGIFRPSIVTNVAHEPLVGWGDNYYTMMGFIAPISKGLLRFVMCNSDCNASVVPVDITINALIASAWDVFNQPQRRGDKMLIYNNVSTNDAPLTYGDFFFYSQISCQKYPIKSCYWMPTLTTIRNKVIFAICIWFGHLLPALIIDTFGRCIGIRQRMWKSYKQIHDFCKAVEYFTVREWTFTDNNIHAIWQSMSESDQLLFNFNMKGFNWPQYWDNTVKGVHHYLLKEDLSTLEASRIKSKRLYWIHYATKFAFILIVVVFTCNLLANIFL</sequence>
<dbReference type="Proteomes" id="UP000515204">
    <property type="component" value="Unplaced"/>
</dbReference>
<reference evidence="8" key="1">
    <citation type="submission" date="2025-08" db="UniProtKB">
        <authorList>
            <consortium name="RefSeq"/>
        </authorList>
    </citation>
    <scope>IDENTIFICATION</scope>
</reference>
<name>A0A6P3Y795_DINQU</name>
<dbReference type="AlphaFoldDB" id="A0A6P3Y795"/>
<evidence type="ECO:0000313" key="7">
    <source>
        <dbReference type="Proteomes" id="UP000515204"/>
    </source>
</evidence>
<comment type="similarity">
    <text evidence="1 4">Belongs to the fatty acyl-CoA reductase family.</text>
</comment>
<dbReference type="CDD" id="cd05236">
    <property type="entry name" value="FAR-N_SDR_e"/>
    <property type="match status" value="1"/>
</dbReference>
<evidence type="ECO:0000256" key="2">
    <source>
        <dbReference type="ARBA" id="ARBA00022516"/>
    </source>
</evidence>
<dbReference type="GO" id="GO:0035336">
    <property type="term" value="P:long-chain fatty-acyl-CoA metabolic process"/>
    <property type="evidence" value="ECO:0007669"/>
    <property type="project" value="TreeGrafter"/>
</dbReference>
<dbReference type="OrthoDB" id="429813at2759"/>
<dbReference type="KEGG" id="dqu:106750234"/>
<dbReference type="InterPro" id="IPR036291">
    <property type="entry name" value="NAD(P)-bd_dom_sf"/>
</dbReference>
<dbReference type="Pfam" id="PF07993">
    <property type="entry name" value="NAD_binding_4"/>
    <property type="match status" value="1"/>
</dbReference>
<feature type="domain" description="Thioester reductase (TE)" evidence="6">
    <location>
        <begin position="1"/>
        <end position="255"/>
    </location>
</feature>
<keyword evidence="2 4" id="KW-0444">Lipid biosynthesis</keyword>
<proteinExistence type="inferred from homology"/>
<feature type="transmembrane region" description="Helical" evidence="4">
    <location>
        <begin position="321"/>
        <end position="341"/>
    </location>
</feature>
<keyword evidence="4" id="KW-0560">Oxidoreductase</keyword>
<dbReference type="EC" id="1.2.1.84" evidence="4"/>
<dbReference type="PANTHER" id="PTHR11011">
    <property type="entry name" value="MALE STERILITY PROTEIN 2-RELATED"/>
    <property type="match status" value="1"/>
</dbReference>
<evidence type="ECO:0000313" key="8">
    <source>
        <dbReference type="RefSeq" id="XP_014485912.1"/>
    </source>
</evidence>
<evidence type="ECO:0000259" key="5">
    <source>
        <dbReference type="Pfam" id="PF03015"/>
    </source>
</evidence>
<dbReference type="GO" id="GO:0102965">
    <property type="term" value="F:alcohol-forming long-chain fatty acyl-CoA reductase activity"/>
    <property type="evidence" value="ECO:0007669"/>
    <property type="project" value="UniProtKB-EC"/>
</dbReference>
<comment type="catalytic activity">
    <reaction evidence="4">
        <text>a long-chain fatty acyl-CoA + 2 NADPH + 2 H(+) = a long-chain primary fatty alcohol + 2 NADP(+) + CoA</text>
        <dbReference type="Rhea" id="RHEA:52716"/>
        <dbReference type="ChEBI" id="CHEBI:15378"/>
        <dbReference type="ChEBI" id="CHEBI:57287"/>
        <dbReference type="ChEBI" id="CHEBI:57783"/>
        <dbReference type="ChEBI" id="CHEBI:58349"/>
        <dbReference type="ChEBI" id="CHEBI:77396"/>
        <dbReference type="ChEBI" id="CHEBI:83139"/>
        <dbReference type="EC" id="1.2.1.84"/>
    </reaction>
</comment>
<feature type="domain" description="Fatty acyl-CoA reductase C-terminal" evidence="5">
    <location>
        <begin position="331"/>
        <end position="422"/>
    </location>
</feature>
<dbReference type="Gene3D" id="3.40.50.720">
    <property type="entry name" value="NAD(P)-binding Rossmann-like Domain"/>
    <property type="match status" value="1"/>
</dbReference>
<organism evidence="7 8">
    <name type="scientific">Dinoponera quadriceps</name>
    <name type="common">South American ant</name>
    <dbReference type="NCBI Taxonomy" id="609295"/>
    <lineage>
        <taxon>Eukaryota</taxon>
        <taxon>Metazoa</taxon>
        <taxon>Ecdysozoa</taxon>
        <taxon>Arthropoda</taxon>
        <taxon>Hexapoda</taxon>
        <taxon>Insecta</taxon>
        <taxon>Pterygota</taxon>
        <taxon>Neoptera</taxon>
        <taxon>Endopterygota</taxon>
        <taxon>Hymenoptera</taxon>
        <taxon>Apocrita</taxon>
        <taxon>Aculeata</taxon>
        <taxon>Formicoidea</taxon>
        <taxon>Formicidae</taxon>
        <taxon>Ponerinae</taxon>
        <taxon>Ponerini</taxon>
        <taxon>Dinoponera</taxon>
    </lineage>
</organism>
<dbReference type="SUPFAM" id="SSF51735">
    <property type="entry name" value="NAD(P)-binding Rossmann-fold domains"/>
    <property type="match status" value="1"/>
</dbReference>
<feature type="transmembrane region" description="Helical" evidence="4">
    <location>
        <begin position="442"/>
        <end position="464"/>
    </location>
</feature>
<dbReference type="InterPro" id="IPR013120">
    <property type="entry name" value="FAR_NAD-bd"/>
</dbReference>
<dbReference type="GO" id="GO:0005777">
    <property type="term" value="C:peroxisome"/>
    <property type="evidence" value="ECO:0007669"/>
    <property type="project" value="TreeGrafter"/>
</dbReference>
<dbReference type="GO" id="GO:0080019">
    <property type="term" value="F:alcohol-forming very long-chain fatty acyl-CoA reductase activity"/>
    <property type="evidence" value="ECO:0007669"/>
    <property type="project" value="InterPro"/>
</dbReference>
<keyword evidence="7" id="KW-1185">Reference proteome</keyword>
<dbReference type="InterPro" id="IPR026055">
    <property type="entry name" value="FAR"/>
</dbReference>
<evidence type="ECO:0000256" key="1">
    <source>
        <dbReference type="ARBA" id="ARBA00005928"/>
    </source>
</evidence>
<keyword evidence="4" id="KW-0472">Membrane</keyword>
<keyword evidence="4" id="KW-1133">Transmembrane helix</keyword>
<feature type="non-terminal residue" evidence="8">
    <location>
        <position position="1"/>
    </location>
</feature>
<dbReference type="Pfam" id="PF03015">
    <property type="entry name" value="Sterile"/>
    <property type="match status" value="1"/>
</dbReference>
<accession>A0A6P3Y795</accession>
<gene>
    <name evidence="8" type="primary">LOC106750234</name>
</gene>